<keyword evidence="2" id="KW-0808">Transferase</keyword>
<dbReference type="Proteomes" id="UP000515860">
    <property type="component" value="Chromosome"/>
</dbReference>
<dbReference type="AlphaFoldDB" id="A0A7G9G8W2"/>
<reference evidence="6 7" key="1">
    <citation type="submission" date="2020-08" db="EMBL/GenBank/DDBJ databases">
        <authorList>
            <person name="Liu C."/>
            <person name="Sun Q."/>
        </authorList>
    </citation>
    <scope>NUCLEOTIDE SEQUENCE [LARGE SCALE GENOMIC DNA]</scope>
    <source>
        <strain evidence="6 7">NSJ-29</strain>
    </source>
</reference>
<dbReference type="GO" id="GO:0016301">
    <property type="term" value="F:kinase activity"/>
    <property type="evidence" value="ECO:0007669"/>
    <property type="project" value="UniProtKB-KW"/>
</dbReference>
<dbReference type="InterPro" id="IPR018484">
    <property type="entry name" value="FGGY_N"/>
</dbReference>
<evidence type="ECO:0000313" key="6">
    <source>
        <dbReference type="EMBL" id="QNM07244.1"/>
    </source>
</evidence>
<evidence type="ECO:0000259" key="5">
    <source>
        <dbReference type="Pfam" id="PF02782"/>
    </source>
</evidence>
<keyword evidence="7" id="KW-1185">Reference proteome</keyword>
<proteinExistence type="inferred from homology"/>
<dbReference type="SUPFAM" id="SSF53067">
    <property type="entry name" value="Actin-like ATPase domain"/>
    <property type="match status" value="2"/>
</dbReference>
<name>A0A7G9G8W2_9FIRM</name>
<comment type="similarity">
    <text evidence="1">Belongs to the FGGY kinase family.</text>
</comment>
<feature type="domain" description="Carbohydrate kinase FGGY N-terminal" evidence="4">
    <location>
        <begin position="13"/>
        <end position="237"/>
    </location>
</feature>
<feature type="domain" description="Carbohydrate kinase FGGY C-terminal" evidence="5">
    <location>
        <begin position="274"/>
        <end position="471"/>
    </location>
</feature>
<dbReference type="Pfam" id="PF00370">
    <property type="entry name" value="FGGY_N"/>
    <property type="match status" value="1"/>
</dbReference>
<dbReference type="InterPro" id="IPR050406">
    <property type="entry name" value="FGGY_Carb_Kinase"/>
</dbReference>
<evidence type="ECO:0000256" key="2">
    <source>
        <dbReference type="ARBA" id="ARBA00022679"/>
    </source>
</evidence>
<accession>A0A7G9G8W2</accession>
<dbReference type="InterPro" id="IPR018485">
    <property type="entry name" value="FGGY_C"/>
</dbReference>
<evidence type="ECO:0000313" key="7">
    <source>
        <dbReference type="Proteomes" id="UP000515860"/>
    </source>
</evidence>
<dbReference type="PANTHER" id="PTHR43095:SF5">
    <property type="entry name" value="XYLULOSE KINASE"/>
    <property type="match status" value="1"/>
</dbReference>
<dbReference type="PANTHER" id="PTHR43095">
    <property type="entry name" value="SUGAR KINASE"/>
    <property type="match status" value="1"/>
</dbReference>
<protein>
    <submittedName>
        <fullName evidence="6">FGGY-family carbohydrate kinase</fullName>
    </submittedName>
</protein>
<evidence type="ECO:0000259" key="4">
    <source>
        <dbReference type="Pfam" id="PF00370"/>
    </source>
</evidence>
<evidence type="ECO:0000256" key="1">
    <source>
        <dbReference type="ARBA" id="ARBA00009156"/>
    </source>
</evidence>
<keyword evidence="3 6" id="KW-0418">Kinase</keyword>
<sequence length="531" mass="58071">MEVKEQIVRGKTALGIELGSTRIKAVLVDNCGKVLAAGIHDWENSLINNIWTYSLDEIHQGIRACYSSLRRDVEEKYGAALTDIGAIGISAMMHGYMALDDGGNQLAPFQTWRNTNTQQAADELTELFQFNIPLRWTIAHLYQRILDGEQHVEKAAFVTTLSSYIHWKLTGQKVIGIGDAAGIFPIDSERLDYDAGMLEKFNHLIEKYHYSWKAQDVLPKVLTAGEAAGTLTEEGAAFLDESGQLKPGIALCPPEGDAGTGMVATNSVAPRTGNVSAGTSTFAMIVLEKQLSRVYREIDMVTTPAGYPCAMSHANNGTSDLNAWVSLFGEFAQLMGIPADPGSLFEKLYTNSLQGDPDCGGLLAYGYYSGENITMLNEGRPVFLRTPESRFNLANFMKAHLYTSLGAVKMGLDILMKEEKVEVERITGHGGFFKTRGVGQRYLAAAVHAPVTVMDTASEGGAWGIALLALYLVERAQGETLEAFLEKRIFSGMSGMTITPEAEEIEGFEKFMEHYRTGLAVEKAAIASMKW</sequence>
<evidence type="ECO:0000256" key="3">
    <source>
        <dbReference type="ARBA" id="ARBA00022777"/>
    </source>
</evidence>
<organism evidence="6 7">
    <name type="scientific">Wansuia hejianensis</name>
    <dbReference type="NCBI Taxonomy" id="2763667"/>
    <lineage>
        <taxon>Bacteria</taxon>
        <taxon>Bacillati</taxon>
        <taxon>Bacillota</taxon>
        <taxon>Clostridia</taxon>
        <taxon>Lachnospirales</taxon>
        <taxon>Lachnospiraceae</taxon>
        <taxon>Wansuia</taxon>
    </lineage>
</organism>
<dbReference type="RefSeq" id="WP_249328186.1">
    <property type="nucleotide sequence ID" value="NZ_CP060635.1"/>
</dbReference>
<dbReference type="Gene3D" id="3.30.420.40">
    <property type="match status" value="2"/>
</dbReference>
<gene>
    <name evidence="6" type="ORF">H9Q79_09795</name>
</gene>
<dbReference type="EMBL" id="CP060635">
    <property type="protein sequence ID" value="QNM07244.1"/>
    <property type="molecule type" value="Genomic_DNA"/>
</dbReference>
<dbReference type="Pfam" id="PF02782">
    <property type="entry name" value="FGGY_C"/>
    <property type="match status" value="1"/>
</dbReference>
<dbReference type="InterPro" id="IPR043129">
    <property type="entry name" value="ATPase_NBD"/>
</dbReference>
<dbReference type="KEGG" id="whj:H9Q79_09795"/>
<dbReference type="CDD" id="cd07809">
    <property type="entry name" value="ASKHA_NBD_FGGY_BaXK-like"/>
    <property type="match status" value="1"/>
</dbReference>
<dbReference type="GO" id="GO:0005975">
    <property type="term" value="P:carbohydrate metabolic process"/>
    <property type="evidence" value="ECO:0007669"/>
    <property type="project" value="InterPro"/>
</dbReference>